<dbReference type="PATRIC" id="fig|1618365.3.peg.429"/>
<proteinExistence type="predicted"/>
<dbReference type="Proteomes" id="UP000034877">
    <property type="component" value="Unassembled WGS sequence"/>
</dbReference>
<reference evidence="1 2" key="1">
    <citation type="journal article" date="2015" name="Nature">
        <title>rRNA introns, odd ribosomes, and small enigmatic genomes across a large radiation of phyla.</title>
        <authorList>
            <person name="Brown C.T."/>
            <person name="Hug L.A."/>
            <person name="Thomas B.C."/>
            <person name="Sharon I."/>
            <person name="Castelle C.J."/>
            <person name="Singh A."/>
            <person name="Wilkins M.J."/>
            <person name="Williams K.H."/>
            <person name="Banfield J.F."/>
        </authorList>
    </citation>
    <scope>NUCLEOTIDE SEQUENCE [LARGE SCALE GENOMIC DNA]</scope>
</reference>
<comment type="caution">
    <text evidence="1">The sequence shown here is derived from an EMBL/GenBank/DDBJ whole genome shotgun (WGS) entry which is preliminary data.</text>
</comment>
<protein>
    <recommendedName>
        <fullName evidence="3">Toxin</fullName>
    </recommendedName>
</protein>
<sequence length="93" mass="11051">MKYVDWNAAKNEILKLERGISFEEIMEAFLDSGLLDVISHTKKKYLHQKMIIVNSNNYVYLIPFVEDEEKVFLKTIIPSRKATKYYLFTKTKK</sequence>
<name>A0A0G1UI78_9BACT</name>
<evidence type="ECO:0008006" key="3">
    <source>
        <dbReference type="Google" id="ProtNLM"/>
    </source>
</evidence>
<dbReference type="EMBL" id="LCPE01000016">
    <property type="protein sequence ID" value="KKU93826.1"/>
    <property type="molecule type" value="Genomic_DNA"/>
</dbReference>
<accession>A0A0G1UI78</accession>
<evidence type="ECO:0000313" key="1">
    <source>
        <dbReference type="EMBL" id="KKU93826.1"/>
    </source>
</evidence>
<organism evidence="1 2">
    <name type="scientific">Candidatus Amesbacteria bacterium GW2011_GWC1_48_10</name>
    <dbReference type="NCBI Taxonomy" id="1618365"/>
    <lineage>
        <taxon>Bacteria</taxon>
        <taxon>Candidatus Amesiibacteriota</taxon>
    </lineage>
</organism>
<dbReference type="AlphaFoldDB" id="A0A0G1UI78"/>
<gene>
    <name evidence="1" type="ORF">UY22_C0016G0011</name>
</gene>
<evidence type="ECO:0000313" key="2">
    <source>
        <dbReference type="Proteomes" id="UP000034877"/>
    </source>
</evidence>